<comment type="caution">
    <text evidence="4">The sequence shown here is derived from an EMBL/GenBank/DDBJ whole genome shotgun (WGS) entry which is preliminary data.</text>
</comment>
<dbReference type="Proteomes" id="UP000265427">
    <property type="component" value="Unassembled WGS sequence"/>
</dbReference>
<feature type="transmembrane region" description="Helical" evidence="2">
    <location>
        <begin position="22"/>
        <end position="40"/>
    </location>
</feature>
<dbReference type="VEuPathDB" id="FungiDB:H257_07062"/>
<evidence type="ECO:0000313" key="4">
    <source>
        <dbReference type="EMBL" id="RHY08159.1"/>
    </source>
</evidence>
<protein>
    <recommendedName>
        <fullName evidence="3">DUF7164 domain-containing protein</fullName>
    </recommendedName>
</protein>
<reference evidence="6 7" key="1">
    <citation type="submission" date="2018-08" db="EMBL/GenBank/DDBJ databases">
        <title>Aphanomyces genome sequencing and annotation.</title>
        <authorList>
            <person name="Minardi D."/>
            <person name="Oidtmann B."/>
            <person name="Van Der Giezen M."/>
            <person name="Studholme D.J."/>
        </authorList>
    </citation>
    <scope>NUCLEOTIDE SEQUENCE [LARGE SCALE GENOMIC DNA]</scope>
    <source>
        <strain evidence="5 7">197901</strain>
        <strain evidence="4 6">Kv</strain>
    </source>
</reference>
<keyword evidence="2" id="KW-0812">Transmembrane</keyword>
<feature type="domain" description="DUF7164" evidence="3">
    <location>
        <begin position="122"/>
        <end position="410"/>
    </location>
</feature>
<evidence type="ECO:0000313" key="6">
    <source>
        <dbReference type="Proteomes" id="UP000265427"/>
    </source>
</evidence>
<feature type="compositionally biased region" description="Low complexity" evidence="1">
    <location>
        <begin position="86"/>
        <end position="115"/>
    </location>
</feature>
<evidence type="ECO:0000256" key="1">
    <source>
        <dbReference type="SAM" id="MobiDB-lite"/>
    </source>
</evidence>
<keyword evidence="2" id="KW-0472">Membrane</keyword>
<name>A0A397AR15_APHAT</name>
<dbReference type="Pfam" id="PF23741">
    <property type="entry name" value="DUF7164"/>
    <property type="match status" value="1"/>
</dbReference>
<evidence type="ECO:0000256" key="2">
    <source>
        <dbReference type="SAM" id="Phobius"/>
    </source>
</evidence>
<dbReference type="AlphaFoldDB" id="A0A397AR15"/>
<sequence>MTAAGQLGSPLGGRLWPVTKKYWVLFAVLGTVAVCLYSTGTEWTLLNLQATSLSVGVHNKPHALNHLTSSGDSLGETANDTPDKNTTSSVESSSSPPLSTPSTAHSPSTATTPSTGERIITREHVAIVAYVPPGMPKFVREAQHMLWSSWNYSVHQVDPSTRGNTDLIFFAHHDVVDGMPASCVRLVDISHAPSKSSSTTSAADRCYVVEHTPPADAYWHRYNFMFSLSFLAEPAYEPLLMSYDRLLRTDTDVVITPAFLTFRPRQFVVGRGGYMIEEYTKTRIKQLATDLHMTHQSLYNVGSTWFGNTSVTLLMVPKMLDVAKFILESPKYNQDEGFPRWHPNVASMYAGELVVNHFIPKENVWVNLDSLDINCNGHEKTADVYHSHCWPGEYQGYFKKWAFERGEYTPVTFPRDKLDIAVINDYFMAMAVYGY</sequence>
<organism evidence="4 6">
    <name type="scientific">Aphanomyces astaci</name>
    <name type="common">Crayfish plague agent</name>
    <dbReference type="NCBI Taxonomy" id="112090"/>
    <lineage>
        <taxon>Eukaryota</taxon>
        <taxon>Sar</taxon>
        <taxon>Stramenopiles</taxon>
        <taxon>Oomycota</taxon>
        <taxon>Saprolegniomycetes</taxon>
        <taxon>Saprolegniales</taxon>
        <taxon>Verrucalvaceae</taxon>
        <taxon>Aphanomyces</taxon>
    </lineage>
</organism>
<dbReference type="EMBL" id="QUSZ01005801">
    <property type="protein sequence ID" value="RHY08159.1"/>
    <property type="molecule type" value="Genomic_DNA"/>
</dbReference>
<evidence type="ECO:0000259" key="3">
    <source>
        <dbReference type="Pfam" id="PF23741"/>
    </source>
</evidence>
<evidence type="ECO:0000313" key="5">
    <source>
        <dbReference type="EMBL" id="RHZ41033.1"/>
    </source>
</evidence>
<dbReference type="Proteomes" id="UP000266196">
    <property type="component" value="Unassembled WGS sequence"/>
</dbReference>
<accession>A0A397AR15</accession>
<evidence type="ECO:0000313" key="7">
    <source>
        <dbReference type="Proteomes" id="UP000266196"/>
    </source>
</evidence>
<dbReference type="InterPro" id="IPR055588">
    <property type="entry name" value="DUF7164"/>
</dbReference>
<dbReference type="EMBL" id="QUTE01001871">
    <property type="protein sequence ID" value="RHZ41033.1"/>
    <property type="molecule type" value="Genomic_DNA"/>
</dbReference>
<proteinExistence type="predicted"/>
<feature type="compositionally biased region" description="Polar residues" evidence="1">
    <location>
        <begin position="66"/>
        <end position="80"/>
    </location>
</feature>
<gene>
    <name evidence="5" type="ORF">DYB31_011778</name>
    <name evidence="4" type="ORF">DYB36_008590</name>
</gene>
<feature type="region of interest" description="Disordered" evidence="1">
    <location>
        <begin position="66"/>
        <end position="117"/>
    </location>
</feature>
<keyword evidence="2" id="KW-1133">Transmembrane helix</keyword>